<organism evidence="5 6">
    <name type="scientific">Nonomuraea jabiensis</name>
    <dbReference type="NCBI Taxonomy" id="882448"/>
    <lineage>
        <taxon>Bacteria</taxon>
        <taxon>Bacillati</taxon>
        <taxon>Actinomycetota</taxon>
        <taxon>Actinomycetes</taxon>
        <taxon>Streptosporangiales</taxon>
        <taxon>Streptosporangiaceae</taxon>
        <taxon>Nonomuraea</taxon>
    </lineage>
</organism>
<evidence type="ECO:0000313" key="6">
    <source>
        <dbReference type="Proteomes" id="UP000579153"/>
    </source>
</evidence>
<evidence type="ECO:0000256" key="1">
    <source>
        <dbReference type="ARBA" id="ARBA00008520"/>
    </source>
</evidence>
<evidence type="ECO:0000256" key="3">
    <source>
        <dbReference type="ARBA" id="ARBA00022729"/>
    </source>
</evidence>
<dbReference type="EMBL" id="JACHMB010000001">
    <property type="protein sequence ID" value="MBB5778963.1"/>
    <property type="molecule type" value="Genomic_DNA"/>
</dbReference>
<sequence>MISARLRVLGGVTALCVLAACGTSGSSGKITFWHYYAQGIPATAKFTKDLNDVYAKAKPAKPLNAVYVPAEQLTQKVISQAATRQGPDVFVQGGADLLQLAKAGAIADFTAQFDKFKDKAQIPDANVIKKDGKVYGVQGFNNTTALWYNKTILDELGIAPPATMDELNAALEKIGKKYVGIGLAGQGDQDVNAFSFITAYGFDYAKPDAAALENAFKLVGGWAEKGYVPSDAATWTPDVAFQKFTAGGMAFVVGGNWQYGNAKKTASFTYGVVPVPGATSPAKVYQFGDNVHISAFTKDKDAAFNAIAAMFLSKKGELAALEAGSMPVRKDLADTEGMKDPIYSQFNKALEHGVPYLIPGFGTELTQMRKPVAEAWSSVLAGQSSPRDAAATAVAAVQRAAK</sequence>
<gene>
    <name evidence="5" type="ORF">HD596_005719</name>
</gene>
<reference evidence="5 6" key="1">
    <citation type="submission" date="2020-08" db="EMBL/GenBank/DDBJ databases">
        <title>Sequencing the genomes of 1000 actinobacteria strains.</title>
        <authorList>
            <person name="Klenk H.-P."/>
        </authorList>
    </citation>
    <scope>NUCLEOTIDE SEQUENCE [LARGE SCALE GENOMIC DNA]</scope>
    <source>
        <strain evidence="5 6">DSM 45507</strain>
    </source>
</reference>
<accession>A0A7W9LCW1</accession>
<evidence type="ECO:0000313" key="5">
    <source>
        <dbReference type="EMBL" id="MBB5778963.1"/>
    </source>
</evidence>
<keyword evidence="6" id="KW-1185">Reference proteome</keyword>
<comment type="similarity">
    <text evidence="1">Belongs to the bacterial solute-binding protein 1 family.</text>
</comment>
<proteinExistence type="inferred from homology"/>
<dbReference type="GO" id="GO:0055052">
    <property type="term" value="C:ATP-binding cassette (ABC) transporter complex, substrate-binding subunit-containing"/>
    <property type="evidence" value="ECO:0007669"/>
    <property type="project" value="TreeGrafter"/>
</dbReference>
<dbReference type="GO" id="GO:0042956">
    <property type="term" value="P:maltodextrin transmembrane transport"/>
    <property type="evidence" value="ECO:0007669"/>
    <property type="project" value="TreeGrafter"/>
</dbReference>
<dbReference type="AlphaFoldDB" id="A0A7W9LCW1"/>
<keyword evidence="2" id="KW-0813">Transport</keyword>
<dbReference type="SUPFAM" id="SSF53850">
    <property type="entry name" value="Periplasmic binding protein-like II"/>
    <property type="match status" value="1"/>
</dbReference>
<dbReference type="GO" id="GO:1901982">
    <property type="term" value="F:maltose binding"/>
    <property type="evidence" value="ECO:0007669"/>
    <property type="project" value="TreeGrafter"/>
</dbReference>
<dbReference type="GO" id="GO:0015768">
    <property type="term" value="P:maltose transport"/>
    <property type="evidence" value="ECO:0007669"/>
    <property type="project" value="TreeGrafter"/>
</dbReference>
<dbReference type="Pfam" id="PF13416">
    <property type="entry name" value="SBP_bac_8"/>
    <property type="match status" value="1"/>
</dbReference>
<dbReference type="Proteomes" id="UP000579153">
    <property type="component" value="Unassembled WGS sequence"/>
</dbReference>
<evidence type="ECO:0000256" key="4">
    <source>
        <dbReference type="SAM" id="SignalP"/>
    </source>
</evidence>
<name>A0A7W9LCW1_9ACTN</name>
<evidence type="ECO:0000256" key="2">
    <source>
        <dbReference type="ARBA" id="ARBA00022448"/>
    </source>
</evidence>
<dbReference type="PANTHER" id="PTHR30061:SF50">
    <property type="entry name" value="MALTOSE_MALTODEXTRIN-BINDING PERIPLASMIC PROTEIN"/>
    <property type="match status" value="1"/>
</dbReference>
<dbReference type="PROSITE" id="PS51257">
    <property type="entry name" value="PROKAR_LIPOPROTEIN"/>
    <property type="match status" value="1"/>
</dbReference>
<comment type="caution">
    <text evidence="5">The sequence shown here is derived from an EMBL/GenBank/DDBJ whole genome shotgun (WGS) entry which is preliminary data.</text>
</comment>
<feature type="signal peptide" evidence="4">
    <location>
        <begin position="1"/>
        <end position="19"/>
    </location>
</feature>
<protein>
    <submittedName>
        <fullName evidence="5">ABC-type glycerol-3-phosphate transport system substrate-binding protein</fullName>
    </submittedName>
</protein>
<dbReference type="RefSeq" id="WP_185072343.1">
    <property type="nucleotide sequence ID" value="NZ_JACHMB010000001.1"/>
</dbReference>
<dbReference type="Gene3D" id="3.40.190.10">
    <property type="entry name" value="Periplasmic binding protein-like II"/>
    <property type="match status" value="1"/>
</dbReference>
<feature type="chain" id="PRO_5039709887" evidence="4">
    <location>
        <begin position="20"/>
        <end position="402"/>
    </location>
</feature>
<keyword evidence="3 4" id="KW-0732">Signal</keyword>
<dbReference type="InterPro" id="IPR006059">
    <property type="entry name" value="SBP"/>
</dbReference>
<dbReference type="PANTHER" id="PTHR30061">
    <property type="entry name" value="MALTOSE-BINDING PERIPLASMIC PROTEIN"/>
    <property type="match status" value="1"/>
</dbReference>